<dbReference type="Proteomes" id="UP001172457">
    <property type="component" value="Chromosome 7"/>
</dbReference>
<protein>
    <submittedName>
        <fullName evidence="2">Uncharacterized protein</fullName>
    </submittedName>
</protein>
<evidence type="ECO:0000313" key="2">
    <source>
        <dbReference type="EMBL" id="KAJ9541897.1"/>
    </source>
</evidence>
<feature type="region of interest" description="Disordered" evidence="1">
    <location>
        <begin position="176"/>
        <end position="200"/>
    </location>
</feature>
<feature type="compositionally biased region" description="Pro residues" evidence="1">
    <location>
        <begin position="189"/>
        <end position="199"/>
    </location>
</feature>
<evidence type="ECO:0000313" key="3">
    <source>
        <dbReference type="Proteomes" id="UP001172457"/>
    </source>
</evidence>
<accession>A0AA38VXP2</accession>
<dbReference type="EMBL" id="JARYMX010000007">
    <property type="protein sequence ID" value="KAJ9541897.1"/>
    <property type="molecule type" value="Genomic_DNA"/>
</dbReference>
<keyword evidence="3" id="KW-1185">Reference proteome</keyword>
<dbReference type="AlphaFoldDB" id="A0AA38VXP2"/>
<evidence type="ECO:0000256" key="1">
    <source>
        <dbReference type="SAM" id="MobiDB-lite"/>
    </source>
</evidence>
<comment type="caution">
    <text evidence="2">The sequence shown here is derived from an EMBL/GenBank/DDBJ whole genome shotgun (WGS) entry which is preliminary data.</text>
</comment>
<gene>
    <name evidence="2" type="ORF">OSB04_028403</name>
</gene>
<organism evidence="2 3">
    <name type="scientific">Centaurea solstitialis</name>
    <name type="common">yellow star-thistle</name>
    <dbReference type="NCBI Taxonomy" id="347529"/>
    <lineage>
        <taxon>Eukaryota</taxon>
        <taxon>Viridiplantae</taxon>
        <taxon>Streptophyta</taxon>
        <taxon>Embryophyta</taxon>
        <taxon>Tracheophyta</taxon>
        <taxon>Spermatophyta</taxon>
        <taxon>Magnoliopsida</taxon>
        <taxon>eudicotyledons</taxon>
        <taxon>Gunneridae</taxon>
        <taxon>Pentapetalae</taxon>
        <taxon>asterids</taxon>
        <taxon>campanulids</taxon>
        <taxon>Asterales</taxon>
        <taxon>Asteraceae</taxon>
        <taxon>Carduoideae</taxon>
        <taxon>Cardueae</taxon>
        <taxon>Centaureinae</taxon>
        <taxon>Centaurea</taxon>
    </lineage>
</organism>
<reference evidence="2" key="1">
    <citation type="submission" date="2023-03" db="EMBL/GenBank/DDBJ databases">
        <title>Chromosome-scale reference genome and RAD-based genetic map of yellow starthistle (Centaurea solstitialis) reveal putative structural variation and QTLs associated with invader traits.</title>
        <authorList>
            <person name="Reatini B."/>
            <person name="Cang F.A."/>
            <person name="Jiang Q."/>
            <person name="Mckibben M.T.W."/>
            <person name="Barker M.S."/>
            <person name="Rieseberg L.H."/>
            <person name="Dlugosch K.M."/>
        </authorList>
    </citation>
    <scope>NUCLEOTIDE SEQUENCE</scope>
    <source>
        <strain evidence="2">CAN-66</strain>
        <tissue evidence="2">Leaf</tissue>
    </source>
</reference>
<sequence length="254" mass="27871">MESEYIATSDAAKEAVWMKKFITDLVVVPSIRDPVEIYCDNEGAIAQTKKLRGLVINQIIVKSVSDYVQKLTNRLIAHPTLYDTTCEGHKVFSCISIRLDLRTQFFSCQFDTRSHKIPTVVSESQFDDLYQFDEGLSVSFIVYLLKKLKTMKNTHDNVIGGGTVAHRNRTIPPIASQTTMAAKRRQRPTEPPPGSPKATPPIVVAAVISNNGGTNTTEHPPGRRLPYGHAKAAAVVGLINRQATKNGGGSDCCC</sequence>
<proteinExistence type="predicted"/>
<name>A0AA38VXP2_9ASTR</name>